<evidence type="ECO:0000313" key="2">
    <source>
        <dbReference type="Proteomes" id="UP001195483"/>
    </source>
</evidence>
<keyword evidence="2" id="KW-1185">Reference proteome</keyword>
<reference evidence="1" key="2">
    <citation type="journal article" date="2021" name="Genome Biol. Evol.">
        <title>Developing a high-quality reference genome for a parasitic bivalve with doubly uniparental inheritance (Bivalvia: Unionida).</title>
        <authorList>
            <person name="Smith C.H."/>
        </authorList>
    </citation>
    <scope>NUCLEOTIDE SEQUENCE</scope>
    <source>
        <strain evidence="1">CHS0354</strain>
        <tissue evidence="1">Mantle</tissue>
    </source>
</reference>
<evidence type="ECO:0000313" key="1">
    <source>
        <dbReference type="EMBL" id="KAK3581296.1"/>
    </source>
</evidence>
<comment type="caution">
    <text evidence="1">The sequence shown here is derived from an EMBL/GenBank/DDBJ whole genome shotgun (WGS) entry which is preliminary data.</text>
</comment>
<gene>
    <name evidence="1" type="ORF">CHS0354_033030</name>
</gene>
<reference evidence="1" key="3">
    <citation type="submission" date="2023-05" db="EMBL/GenBank/DDBJ databases">
        <authorList>
            <person name="Smith C.H."/>
        </authorList>
    </citation>
    <scope>NUCLEOTIDE SEQUENCE</scope>
    <source>
        <strain evidence="1">CHS0354</strain>
        <tissue evidence="1">Mantle</tissue>
    </source>
</reference>
<name>A0AAE0VKU1_9BIVA</name>
<dbReference type="AlphaFoldDB" id="A0AAE0VKU1"/>
<dbReference type="Proteomes" id="UP001195483">
    <property type="component" value="Unassembled WGS sequence"/>
</dbReference>
<dbReference type="EMBL" id="JAEAOA010001942">
    <property type="protein sequence ID" value="KAK3581296.1"/>
    <property type="molecule type" value="Genomic_DNA"/>
</dbReference>
<accession>A0AAE0VKU1</accession>
<sequence length="203" mass="23051">MQSYVQSGLTANYKSIPIQCRSKQQQKKYGQPYQYSQYTLGCDYCGETIQHKNVGTGSQYNAIRVVSLDTKPKLTMRPSQLHRKTLFSRRTSLSIKDCPIWYHGTNCFSKDLNANYHNTIHHASLVKTFNPLADGCTKCGLSYTPCIPCHNIFDPLLMDVLNVDCHIHHASLVITDWIPLLMDVLNVDCHIHHTSLITISLIP</sequence>
<proteinExistence type="predicted"/>
<organism evidence="1 2">
    <name type="scientific">Potamilus streckersoni</name>
    <dbReference type="NCBI Taxonomy" id="2493646"/>
    <lineage>
        <taxon>Eukaryota</taxon>
        <taxon>Metazoa</taxon>
        <taxon>Spiralia</taxon>
        <taxon>Lophotrochozoa</taxon>
        <taxon>Mollusca</taxon>
        <taxon>Bivalvia</taxon>
        <taxon>Autobranchia</taxon>
        <taxon>Heteroconchia</taxon>
        <taxon>Palaeoheterodonta</taxon>
        <taxon>Unionida</taxon>
        <taxon>Unionoidea</taxon>
        <taxon>Unionidae</taxon>
        <taxon>Ambleminae</taxon>
        <taxon>Lampsilini</taxon>
        <taxon>Potamilus</taxon>
    </lineage>
</organism>
<reference evidence="1" key="1">
    <citation type="journal article" date="2021" name="Genome Biol. Evol.">
        <title>A High-Quality Reference Genome for a Parasitic Bivalve with Doubly Uniparental Inheritance (Bivalvia: Unionida).</title>
        <authorList>
            <person name="Smith C.H."/>
        </authorList>
    </citation>
    <scope>NUCLEOTIDE SEQUENCE</scope>
    <source>
        <strain evidence="1">CHS0354</strain>
    </source>
</reference>
<protein>
    <submittedName>
        <fullName evidence="1">Uncharacterized protein</fullName>
    </submittedName>
</protein>